<proteinExistence type="predicted"/>
<dbReference type="PROSITE" id="PS51457">
    <property type="entry name" value="BEN"/>
    <property type="match status" value="1"/>
</dbReference>
<feature type="non-terminal residue" evidence="2">
    <location>
        <position position="1"/>
    </location>
</feature>
<evidence type="ECO:0000259" key="1">
    <source>
        <dbReference type="PROSITE" id="PS51457"/>
    </source>
</evidence>
<accession>A0AAU9XSX4</accession>
<dbReference type="InterPro" id="IPR018379">
    <property type="entry name" value="BEN_domain"/>
</dbReference>
<protein>
    <recommendedName>
        <fullName evidence="1">BEN domain-containing protein</fullName>
    </recommendedName>
</protein>
<gene>
    <name evidence="2" type="ORF">PMEA_00030208</name>
</gene>
<reference evidence="2 3" key="1">
    <citation type="submission" date="2022-05" db="EMBL/GenBank/DDBJ databases">
        <authorList>
            <consortium name="Genoscope - CEA"/>
            <person name="William W."/>
        </authorList>
    </citation>
    <scope>NUCLEOTIDE SEQUENCE [LARGE SCALE GENOMIC DNA]</scope>
</reference>
<dbReference type="EMBL" id="CALNXJ010000065">
    <property type="protein sequence ID" value="CAH3157696.1"/>
    <property type="molecule type" value="Genomic_DNA"/>
</dbReference>
<feature type="domain" description="BEN" evidence="1">
    <location>
        <begin position="1"/>
        <end position="99"/>
    </location>
</feature>
<organism evidence="2 3">
    <name type="scientific">Pocillopora meandrina</name>
    <dbReference type="NCBI Taxonomy" id="46732"/>
    <lineage>
        <taxon>Eukaryota</taxon>
        <taxon>Metazoa</taxon>
        <taxon>Cnidaria</taxon>
        <taxon>Anthozoa</taxon>
        <taxon>Hexacorallia</taxon>
        <taxon>Scleractinia</taxon>
        <taxon>Astrocoeniina</taxon>
        <taxon>Pocilloporidae</taxon>
        <taxon>Pocillopora</taxon>
    </lineage>
</organism>
<name>A0AAU9XSX4_9CNID</name>
<comment type="caution">
    <text evidence="2">The sequence shown here is derived from an EMBL/GenBank/DDBJ whole genome shotgun (WGS) entry which is preliminary data.</text>
</comment>
<dbReference type="Gene3D" id="1.10.10.2590">
    <property type="entry name" value="BEN domain"/>
    <property type="match status" value="1"/>
</dbReference>
<evidence type="ECO:0000313" key="3">
    <source>
        <dbReference type="Proteomes" id="UP001159428"/>
    </source>
</evidence>
<evidence type="ECO:0000313" key="2">
    <source>
        <dbReference type="EMBL" id="CAH3157696.1"/>
    </source>
</evidence>
<keyword evidence="3" id="KW-1185">Reference proteome</keyword>
<sequence length="107" mass="11920">GSSVFWYPHQRAYCSAFKSWSGYVNAVVDIFFTKETLAISSARGSDRKGKSGDANIPLTPLIIDALVGKVCSKFSKDSPQPSQIIQKINMKCVEARRPPRVREQRAE</sequence>
<dbReference type="Proteomes" id="UP001159428">
    <property type="component" value="Unassembled WGS sequence"/>
</dbReference>
<dbReference type="AlphaFoldDB" id="A0AAU9XSX4"/>
<dbReference type="GO" id="GO:0003677">
    <property type="term" value="F:DNA binding"/>
    <property type="evidence" value="ECO:0007669"/>
    <property type="project" value="InterPro"/>
</dbReference>